<reference evidence="1" key="1">
    <citation type="submission" date="2014-11" db="EMBL/GenBank/DDBJ databases">
        <authorList>
            <person name="Amaro Gonzalez C."/>
        </authorList>
    </citation>
    <scope>NUCLEOTIDE SEQUENCE</scope>
</reference>
<dbReference type="EMBL" id="GBXM01101344">
    <property type="protein sequence ID" value="JAH07233.1"/>
    <property type="molecule type" value="Transcribed_RNA"/>
</dbReference>
<sequence>MVSGNVYTSLSVSHPPPLFLCIDSKWCGMLTEQEKIMSQGSSSSLVFRFTPLCLFSLMRYMAILLC</sequence>
<proteinExistence type="predicted"/>
<accession>A0A0E9PTR7</accession>
<organism evidence="1">
    <name type="scientific">Anguilla anguilla</name>
    <name type="common">European freshwater eel</name>
    <name type="synonym">Muraena anguilla</name>
    <dbReference type="NCBI Taxonomy" id="7936"/>
    <lineage>
        <taxon>Eukaryota</taxon>
        <taxon>Metazoa</taxon>
        <taxon>Chordata</taxon>
        <taxon>Craniata</taxon>
        <taxon>Vertebrata</taxon>
        <taxon>Euteleostomi</taxon>
        <taxon>Actinopterygii</taxon>
        <taxon>Neopterygii</taxon>
        <taxon>Teleostei</taxon>
        <taxon>Anguilliformes</taxon>
        <taxon>Anguillidae</taxon>
        <taxon>Anguilla</taxon>
    </lineage>
</organism>
<name>A0A0E9PTR7_ANGAN</name>
<dbReference type="AlphaFoldDB" id="A0A0E9PTR7"/>
<reference evidence="1" key="2">
    <citation type="journal article" date="2015" name="Fish Shellfish Immunol.">
        <title>Early steps in the European eel (Anguilla anguilla)-Vibrio vulnificus interaction in the gills: Role of the RtxA13 toxin.</title>
        <authorList>
            <person name="Callol A."/>
            <person name="Pajuelo D."/>
            <person name="Ebbesson L."/>
            <person name="Teles M."/>
            <person name="MacKenzie S."/>
            <person name="Amaro C."/>
        </authorList>
    </citation>
    <scope>NUCLEOTIDE SEQUENCE</scope>
</reference>
<protein>
    <submittedName>
        <fullName evidence="1">Uncharacterized protein</fullName>
    </submittedName>
</protein>
<evidence type="ECO:0000313" key="1">
    <source>
        <dbReference type="EMBL" id="JAH07233.1"/>
    </source>
</evidence>